<dbReference type="AlphaFoldDB" id="A0A1H3Q5Q5"/>
<gene>
    <name evidence="3" type="ORF">SAMN05192546_10895</name>
</gene>
<feature type="domain" description="XdhC Rossmann" evidence="2">
    <location>
        <begin position="107"/>
        <end position="249"/>
    </location>
</feature>
<dbReference type="PANTHER" id="PTHR30388">
    <property type="entry name" value="ALDEHYDE OXIDOREDUCTASE MOLYBDENUM COFACTOR ASSEMBLY PROTEIN"/>
    <property type="match status" value="1"/>
</dbReference>
<evidence type="ECO:0000259" key="2">
    <source>
        <dbReference type="Pfam" id="PF13478"/>
    </source>
</evidence>
<dbReference type="Proteomes" id="UP000199230">
    <property type="component" value="Unassembled WGS sequence"/>
</dbReference>
<dbReference type="Gene3D" id="3.40.50.720">
    <property type="entry name" value="NAD(P)-binding Rossmann-like Domain"/>
    <property type="match status" value="1"/>
</dbReference>
<dbReference type="PANTHER" id="PTHR30388:SF6">
    <property type="entry name" value="XANTHINE DEHYDROGENASE SUBUNIT A-RELATED"/>
    <property type="match status" value="1"/>
</dbReference>
<evidence type="ECO:0000259" key="1">
    <source>
        <dbReference type="Pfam" id="PF02625"/>
    </source>
</evidence>
<dbReference type="InterPro" id="IPR003777">
    <property type="entry name" value="XdhC_CoxI"/>
</dbReference>
<dbReference type="OrthoDB" id="9773039at2"/>
<dbReference type="EMBL" id="FNPV01000008">
    <property type="protein sequence ID" value="SDZ08573.1"/>
    <property type="molecule type" value="Genomic_DNA"/>
</dbReference>
<dbReference type="RefSeq" id="WP_093314611.1">
    <property type="nucleotide sequence ID" value="NZ_FNPV01000008.1"/>
</dbReference>
<dbReference type="Pfam" id="PF02625">
    <property type="entry name" value="XdhC_CoxI"/>
    <property type="match status" value="1"/>
</dbReference>
<protein>
    <submittedName>
        <fullName evidence="3">Xanthine dehydrogenase accessory factor</fullName>
    </submittedName>
</protein>
<feature type="domain" description="XdhC- CoxI" evidence="1">
    <location>
        <begin position="13"/>
        <end position="76"/>
    </location>
</feature>
<accession>A0A1H3Q5Q5</accession>
<proteinExistence type="predicted"/>
<dbReference type="Pfam" id="PF13478">
    <property type="entry name" value="XdhC_C"/>
    <property type="match status" value="1"/>
</dbReference>
<dbReference type="InterPro" id="IPR027051">
    <property type="entry name" value="XdhC_Rossmann_dom"/>
</dbReference>
<evidence type="ECO:0000313" key="4">
    <source>
        <dbReference type="Proteomes" id="UP000199230"/>
    </source>
</evidence>
<reference evidence="3 4" key="1">
    <citation type="submission" date="2016-10" db="EMBL/GenBank/DDBJ databases">
        <authorList>
            <person name="de Groot N.N."/>
        </authorList>
    </citation>
    <scope>NUCLEOTIDE SEQUENCE [LARGE SCALE GENOMIC DNA]</scope>
    <source>
        <strain evidence="3 4">APO</strain>
    </source>
</reference>
<dbReference type="InterPro" id="IPR052698">
    <property type="entry name" value="MoCofactor_Util/Proc"/>
</dbReference>
<sequence length="268" mass="29480">MERKIMESIVEAIKENRRMALVTITKSEGSTPGKEGSMMSVDPEGTILGTVGGGKVEKTLIEEAVECIHNHQSKTFQHDLSASSELGMVCGGRVEGYIKVFGTSRKLLIAGGGHVALELYQLANFLKYDTIIFEDREEFGNWERFPKASQIILGDVAKNLSAFPVDSNSYIILVTRGHRYDEEALKAVVNQEAAYIGMIGSKSKAKRTLDHLLAEGYDAEKLHKVYSPTGIALGGDTPEEIALSIMAEIQKIACHGELMHLKDKHEKE</sequence>
<dbReference type="STRING" id="159292.SAMN05192546_10895"/>
<organism evidence="3 4">
    <name type="scientific">Tindallia californiensis</name>
    <dbReference type="NCBI Taxonomy" id="159292"/>
    <lineage>
        <taxon>Bacteria</taxon>
        <taxon>Bacillati</taxon>
        <taxon>Bacillota</taxon>
        <taxon>Clostridia</taxon>
        <taxon>Peptostreptococcales</taxon>
        <taxon>Tindalliaceae</taxon>
        <taxon>Tindallia</taxon>
    </lineage>
</organism>
<name>A0A1H3Q5Q5_9FIRM</name>
<evidence type="ECO:0000313" key="3">
    <source>
        <dbReference type="EMBL" id="SDZ08573.1"/>
    </source>
</evidence>
<keyword evidence="4" id="KW-1185">Reference proteome</keyword>